<dbReference type="EMBL" id="NRRL01000093">
    <property type="protein sequence ID" value="MBK1670401.1"/>
    <property type="molecule type" value="Genomic_DNA"/>
</dbReference>
<feature type="signal peptide" evidence="1">
    <location>
        <begin position="1"/>
        <end position="26"/>
    </location>
</feature>
<reference evidence="2 3" key="1">
    <citation type="journal article" date="2020" name="Microorganisms">
        <title>Osmotic Adaptation and Compatible Solute Biosynthesis of Phototrophic Bacteria as Revealed from Genome Analyses.</title>
        <authorList>
            <person name="Imhoff J.F."/>
            <person name="Rahn T."/>
            <person name="Kunzel S."/>
            <person name="Keller A."/>
            <person name="Neulinger S.C."/>
        </authorList>
    </citation>
    <scope>NUCLEOTIDE SEQUENCE [LARGE SCALE GENOMIC DNA]</scope>
    <source>
        <strain evidence="2 3">DSM 9895</strain>
    </source>
</reference>
<dbReference type="RefSeq" id="WP_200342765.1">
    <property type="nucleotide sequence ID" value="NZ_NRRL01000093.1"/>
</dbReference>
<comment type="caution">
    <text evidence="2">The sequence shown here is derived from an EMBL/GenBank/DDBJ whole genome shotgun (WGS) entry which is preliminary data.</text>
</comment>
<name>A0ABS1DK92_9PROT</name>
<evidence type="ECO:0000256" key="1">
    <source>
        <dbReference type="SAM" id="SignalP"/>
    </source>
</evidence>
<gene>
    <name evidence="2" type="ORF">CKO28_20465</name>
</gene>
<protein>
    <recommendedName>
        <fullName evidence="4">Lipoprotein</fullName>
    </recommendedName>
</protein>
<organism evidence="2 3">
    <name type="scientific">Rhodovibrio sodomensis</name>
    <dbReference type="NCBI Taxonomy" id="1088"/>
    <lineage>
        <taxon>Bacteria</taxon>
        <taxon>Pseudomonadati</taxon>
        <taxon>Pseudomonadota</taxon>
        <taxon>Alphaproteobacteria</taxon>
        <taxon>Rhodospirillales</taxon>
        <taxon>Rhodovibrionaceae</taxon>
        <taxon>Rhodovibrio</taxon>
    </lineage>
</organism>
<sequence length="159" mass="16936">MISRPYTRRSVLAAMTLLLVSACAGAGTPSADGTAGGSDEPDRRLVRTLDRVLIQKQTHAEDIAVLRVWAYGTVTTGGWSAPKLEEEAYDLTPDGYALLRFTAQPPSGMASQAISDIRAVTALTVDPTKLNGVKIRTAEGMTTLHHPGPAFQDVDDLSN</sequence>
<proteinExistence type="predicted"/>
<keyword evidence="3" id="KW-1185">Reference proteome</keyword>
<evidence type="ECO:0000313" key="2">
    <source>
        <dbReference type="EMBL" id="MBK1670401.1"/>
    </source>
</evidence>
<dbReference type="Proteomes" id="UP001296873">
    <property type="component" value="Unassembled WGS sequence"/>
</dbReference>
<feature type="chain" id="PRO_5047250240" description="Lipoprotein" evidence="1">
    <location>
        <begin position="27"/>
        <end position="159"/>
    </location>
</feature>
<evidence type="ECO:0000313" key="3">
    <source>
        <dbReference type="Proteomes" id="UP001296873"/>
    </source>
</evidence>
<accession>A0ABS1DK92</accession>
<keyword evidence="1" id="KW-0732">Signal</keyword>
<dbReference type="PROSITE" id="PS51257">
    <property type="entry name" value="PROKAR_LIPOPROTEIN"/>
    <property type="match status" value="1"/>
</dbReference>
<evidence type="ECO:0008006" key="4">
    <source>
        <dbReference type="Google" id="ProtNLM"/>
    </source>
</evidence>